<name>A0A4R4QIP5_9ACTN</name>
<gene>
    <name evidence="5" type="ORF">E1261_00870</name>
</gene>
<dbReference type="InterPro" id="IPR016036">
    <property type="entry name" value="Malonyl_transacylase_ACP-bd"/>
</dbReference>
<dbReference type="Pfam" id="PF00109">
    <property type="entry name" value="ketoacyl-synt"/>
    <property type="match status" value="1"/>
</dbReference>
<dbReference type="SMART" id="SM00825">
    <property type="entry name" value="PKS_KS"/>
    <property type="match status" value="1"/>
</dbReference>
<dbReference type="InterPro" id="IPR016035">
    <property type="entry name" value="Acyl_Trfase/lysoPLipase"/>
</dbReference>
<dbReference type="GO" id="GO:0006633">
    <property type="term" value="P:fatty acid biosynthetic process"/>
    <property type="evidence" value="ECO:0007669"/>
    <property type="project" value="InterPro"/>
</dbReference>
<dbReference type="SUPFAM" id="SSF52151">
    <property type="entry name" value="FabD/lysophospholipase-like"/>
    <property type="match status" value="1"/>
</dbReference>
<comment type="caution">
    <text evidence="5">The sequence shown here is derived from an EMBL/GenBank/DDBJ whole genome shotgun (WGS) entry which is preliminary data.</text>
</comment>
<dbReference type="Gene3D" id="3.30.70.250">
    <property type="entry name" value="Malonyl-CoA ACP transacylase, ACP-binding"/>
    <property type="match status" value="1"/>
</dbReference>
<dbReference type="Gene3D" id="3.10.129.110">
    <property type="entry name" value="Polyketide synthase dehydratase"/>
    <property type="match status" value="1"/>
</dbReference>
<proteinExistence type="predicted"/>
<evidence type="ECO:0000313" key="6">
    <source>
        <dbReference type="Proteomes" id="UP000295075"/>
    </source>
</evidence>
<evidence type="ECO:0000313" key="5">
    <source>
        <dbReference type="EMBL" id="TDC35450.1"/>
    </source>
</evidence>
<organism evidence="5 6">
    <name type="scientific">Kribbella albertanoniae</name>
    <dbReference type="NCBI Taxonomy" id="1266829"/>
    <lineage>
        <taxon>Bacteria</taxon>
        <taxon>Bacillati</taxon>
        <taxon>Actinomycetota</taxon>
        <taxon>Actinomycetes</taxon>
        <taxon>Propionibacteriales</taxon>
        <taxon>Kribbellaceae</taxon>
        <taxon>Kribbella</taxon>
    </lineage>
</organism>
<dbReference type="GO" id="GO:0000287">
    <property type="term" value="F:magnesium ion binding"/>
    <property type="evidence" value="ECO:0007669"/>
    <property type="project" value="InterPro"/>
</dbReference>
<dbReference type="Gene3D" id="3.40.47.10">
    <property type="match status" value="1"/>
</dbReference>
<dbReference type="OrthoDB" id="9808669at2"/>
<dbReference type="SUPFAM" id="SSF54637">
    <property type="entry name" value="Thioesterase/thiol ester dehydrase-isomerase"/>
    <property type="match status" value="1"/>
</dbReference>
<reference evidence="5 6" key="1">
    <citation type="submission" date="2019-03" db="EMBL/GenBank/DDBJ databases">
        <title>Draft genome sequences of novel Actinobacteria.</title>
        <authorList>
            <person name="Sahin N."/>
            <person name="Ay H."/>
            <person name="Saygin H."/>
        </authorList>
    </citation>
    <scope>NUCLEOTIDE SEQUENCE [LARGE SCALE GENOMIC DNA]</scope>
    <source>
        <strain evidence="5 6">JCM 30547</strain>
    </source>
</reference>
<dbReference type="Proteomes" id="UP000295075">
    <property type="component" value="Unassembled WGS sequence"/>
</dbReference>
<dbReference type="Gene3D" id="3.40.366.10">
    <property type="entry name" value="Malonyl-Coenzyme A Acyl Carrier Protein, domain 2"/>
    <property type="match status" value="1"/>
</dbReference>
<dbReference type="InterPro" id="IPR008278">
    <property type="entry name" value="4-PPantetheinyl_Trfase_dom"/>
</dbReference>
<dbReference type="InterPro" id="IPR018201">
    <property type="entry name" value="Ketoacyl_synth_AS"/>
</dbReference>
<dbReference type="SUPFAM" id="SSF55048">
    <property type="entry name" value="Probable ACP-binding domain of malonyl-CoA ACP transacylase"/>
    <property type="match status" value="1"/>
</dbReference>
<evidence type="ECO:0000256" key="1">
    <source>
        <dbReference type="ARBA" id="ARBA00022450"/>
    </source>
</evidence>
<dbReference type="InterPro" id="IPR001227">
    <property type="entry name" value="Ac_transferase_dom_sf"/>
</dbReference>
<sequence length="1472" mass="157567">MTSSAPVAIVGMSVLLPGAPDLATYWRNLVQGADAITDVPAGRWDGAYYEPAGGDRRADRIYCRRGGFVDAEVDATGFGIMPNSVPGTEPDQLIALHVADQAIKDAGGDQRLPIDRQRIGVILGRGGYLTPGLVRLDQRVRTASQLVRTLGELMPELGAGRLEEVRQAFTDQLGPEAPESAIGLVPNLAASRLANRLDLRGPAYTVDAACASSLVAVDHAVRELDSGRCDVVLAGGVHHCHDITLWSVFNQLGALSPTERIRPFHRDADGVLIGEGTGVVVLKRLADAERDGDRIYAVITGTGVASDGRTSSLLNPDSGGQVRALRQAWQAAGVDPAATGSIGLLEAHGTATPAGDTAELATIAEVFGASPDGRPAVIGSVKSMIGHTMPAAGVAGLVKAALAVYHRVLPPTLHCDDPHPALSRTRFETIDTARRWETSADQPIRRAAVNAFGFGGINSHVVLEQASGTAPARATVREPERVLRLAAASPSELAALLDTDDSAVLAASLEETARTPGRSRLGIVDPTGKRLALARKAVAKGRAWRGRNDIWFAPDPLLGPGGGKLAFVFPGLEAEFTPQVDELAAHFGLPWPESMATIEVGDVGRHGTGVLQLGRLLDAALRKLGVTPDALAGHSVGEWTAMACGGIHAEEEVDQLLAAFDPDALRVPGLAFAVIGAPAARVLDVLEGQQEVVLSHDNAPNQSMICGPSVAVDNLVHRFRADGVIAQVLPFQSGFHTPMLAPYLGPIQAAAESYPLHPQKLPIWSATTASEYPAARDEVRELFVRHLLEPVRFRPMIEAMYAAGFRAFLQLGTGQLGSLISDTLRGQDHLVIATQTAQRDGLAQLHRVMTGLWADGAEPEVTTLPVTPARSPVPARPAVRLDLGGALISLDQGDRRRLSAMLTATRPSSFDGTSTLDDLGTSSPLAAELSALMKETAGVAAELVAAGAPARRRLPAQPPTAVPRVLRVSVATMPYLLDHCFFEQKPGWPDDADRWPVVPATTVISHLMDFAERSSPGNHAVAVHDVRLNKWITAIPDVDVPVELQSDGAGRVAVSLGDYSRAVVELAPAYSLDVPARWQFAAEEEHRPALTAAELYTERWMFHGPQFQGVTELSAIGSAHVRGVLTTPAAPGALLDNVGQVLGYWIMSRLPDRTTVFPVGMGRIRFFGPHPPPGRQVECLVKITSVTDTTLEADMQLVVGGRVWAEFEGWRDRRFDSNPRIRSVDQHPGRNTLSDLQPGGWTIVHEQWPDLATRELIMRNQLGGVERQQYADQPPAGRRQWLLGRIAAKDAARRWMWNSVADDIYPAEIQVHNDAVGRPHLQGVHGRTLPDLTVSISHSGQIGVAIARPGPCGIDVEEITDRPRSTYEFALGPDERALLSACVTSSGESEAVWFARFWTAKEAVAKSLGTGLLGAPQKFKVIDAAPNRLIVAVGGRDHLARCTFVTNPPGRGDRRYVVAWTAEHEQELGNEY</sequence>
<dbReference type="Pfam" id="PF01648">
    <property type="entry name" value="ACPS"/>
    <property type="match status" value="1"/>
</dbReference>
<dbReference type="InterPro" id="IPR014031">
    <property type="entry name" value="Ketoacyl_synth_C"/>
</dbReference>
<dbReference type="PANTHER" id="PTHR43775">
    <property type="entry name" value="FATTY ACID SYNTHASE"/>
    <property type="match status" value="1"/>
</dbReference>
<evidence type="ECO:0000259" key="4">
    <source>
        <dbReference type="PROSITE" id="PS52004"/>
    </source>
</evidence>
<dbReference type="InterPro" id="IPR014030">
    <property type="entry name" value="Ketoacyl_synth_N"/>
</dbReference>
<dbReference type="InterPro" id="IPR037143">
    <property type="entry name" value="4-PPantetheinyl_Trfase_dom_sf"/>
</dbReference>
<dbReference type="SUPFAM" id="SSF56214">
    <property type="entry name" value="4'-phosphopantetheinyl transferase"/>
    <property type="match status" value="2"/>
</dbReference>
<dbReference type="GO" id="GO:0005886">
    <property type="term" value="C:plasma membrane"/>
    <property type="evidence" value="ECO:0007669"/>
    <property type="project" value="TreeGrafter"/>
</dbReference>
<dbReference type="InterPro" id="IPR042104">
    <property type="entry name" value="PKS_dehydratase_sf"/>
</dbReference>
<dbReference type="SMART" id="SM00827">
    <property type="entry name" value="PKS_AT"/>
    <property type="match status" value="1"/>
</dbReference>
<accession>A0A4R4QIP5</accession>
<dbReference type="PROSITE" id="PS00606">
    <property type="entry name" value="KS3_1"/>
    <property type="match status" value="1"/>
</dbReference>
<evidence type="ECO:0000256" key="3">
    <source>
        <dbReference type="ARBA" id="ARBA00022679"/>
    </source>
</evidence>
<evidence type="ECO:0000256" key="2">
    <source>
        <dbReference type="ARBA" id="ARBA00022553"/>
    </source>
</evidence>
<keyword evidence="3 5" id="KW-0808">Transferase</keyword>
<dbReference type="PROSITE" id="PS52004">
    <property type="entry name" value="KS3_2"/>
    <property type="match status" value="1"/>
</dbReference>
<dbReference type="GO" id="GO:0004312">
    <property type="term" value="F:fatty acid synthase activity"/>
    <property type="evidence" value="ECO:0007669"/>
    <property type="project" value="TreeGrafter"/>
</dbReference>
<dbReference type="Pfam" id="PF00698">
    <property type="entry name" value="Acyl_transf_1"/>
    <property type="match status" value="1"/>
</dbReference>
<keyword evidence="2" id="KW-0597">Phosphoprotein</keyword>
<dbReference type="Gene3D" id="3.90.470.20">
    <property type="entry name" value="4'-phosphopantetheinyl transferase domain"/>
    <property type="match status" value="2"/>
</dbReference>
<keyword evidence="1" id="KW-0596">Phosphopantetheine</keyword>
<protein>
    <submittedName>
        <fullName evidence="5">Acyltransferase domain-containing protein</fullName>
    </submittedName>
</protein>
<keyword evidence="6" id="KW-1185">Reference proteome</keyword>
<feature type="domain" description="Ketosynthase family 3 (KS3)" evidence="4">
    <location>
        <begin position="4"/>
        <end position="465"/>
    </location>
</feature>
<dbReference type="SUPFAM" id="SSF53901">
    <property type="entry name" value="Thiolase-like"/>
    <property type="match status" value="1"/>
</dbReference>
<dbReference type="CDD" id="cd00833">
    <property type="entry name" value="PKS"/>
    <property type="match status" value="1"/>
</dbReference>
<dbReference type="InterPro" id="IPR032821">
    <property type="entry name" value="PKS_assoc"/>
</dbReference>
<dbReference type="InterPro" id="IPR014043">
    <property type="entry name" value="Acyl_transferase_dom"/>
</dbReference>
<keyword evidence="5" id="KW-0012">Acyltransferase</keyword>
<dbReference type="InterPro" id="IPR050091">
    <property type="entry name" value="PKS_NRPS_Biosynth_Enz"/>
</dbReference>
<dbReference type="RefSeq" id="WP_132400164.1">
    <property type="nucleotide sequence ID" value="NZ_SMKA01000002.1"/>
</dbReference>
<dbReference type="Pfam" id="PF02801">
    <property type="entry name" value="Ketoacyl-synt_C"/>
    <property type="match status" value="1"/>
</dbReference>
<dbReference type="InterPro" id="IPR016039">
    <property type="entry name" value="Thiolase-like"/>
</dbReference>
<dbReference type="GO" id="GO:0005737">
    <property type="term" value="C:cytoplasm"/>
    <property type="evidence" value="ECO:0007669"/>
    <property type="project" value="TreeGrafter"/>
</dbReference>
<dbReference type="GO" id="GO:0008897">
    <property type="term" value="F:holo-[acyl-carrier-protein] synthase activity"/>
    <property type="evidence" value="ECO:0007669"/>
    <property type="project" value="InterPro"/>
</dbReference>
<dbReference type="PANTHER" id="PTHR43775:SF37">
    <property type="entry name" value="SI:DKEY-61P9.11"/>
    <property type="match status" value="1"/>
</dbReference>
<dbReference type="InterPro" id="IPR020841">
    <property type="entry name" value="PKS_Beta-ketoAc_synthase_dom"/>
</dbReference>
<dbReference type="GO" id="GO:0071770">
    <property type="term" value="P:DIM/DIP cell wall layer assembly"/>
    <property type="evidence" value="ECO:0007669"/>
    <property type="project" value="TreeGrafter"/>
</dbReference>
<dbReference type="InterPro" id="IPR029069">
    <property type="entry name" value="HotDog_dom_sf"/>
</dbReference>
<dbReference type="EMBL" id="SMKA01000002">
    <property type="protein sequence ID" value="TDC35450.1"/>
    <property type="molecule type" value="Genomic_DNA"/>
</dbReference>
<dbReference type="Pfam" id="PF16197">
    <property type="entry name" value="KAsynt_C_assoc"/>
    <property type="match status" value="1"/>
</dbReference>
<dbReference type="GO" id="GO:0004315">
    <property type="term" value="F:3-oxoacyl-[acyl-carrier-protein] synthase activity"/>
    <property type="evidence" value="ECO:0007669"/>
    <property type="project" value="InterPro"/>
</dbReference>